<name>A0ABU5ZBZ0_9FLAO</name>
<proteinExistence type="predicted"/>
<keyword evidence="2" id="KW-1185">Reference proteome</keyword>
<dbReference type="RefSeq" id="WP_323984459.1">
    <property type="nucleotide sequence ID" value="NZ_JAYKBW010000096.1"/>
</dbReference>
<accession>A0ABU5ZBZ0</accession>
<evidence type="ECO:0000313" key="1">
    <source>
        <dbReference type="EMBL" id="MEB3076501.1"/>
    </source>
</evidence>
<feature type="non-terminal residue" evidence="1">
    <location>
        <position position="74"/>
    </location>
</feature>
<dbReference type="EMBL" id="JAYKBW010000096">
    <property type="protein sequence ID" value="MEB3076501.1"/>
    <property type="molecule type" value="Genomic_DNA"/>
</dbReference>
<organism evidence="1 2">
    <name type="scientific">Capnocytophaga gingivalis</name>
    <dbReference type="NCBI Taxonomy" id="1017"/>
    <lineage>
        <taxon>Bacteria</taxon>
        <taxon>Pseudomonadati</taxon>
        <taxon>Bacteroidota</taxon>
        <taxon>Flavobacteriia</taxon>
        <taxon>Flavobacteriales</taxon>
        <taxon>Flavobacteriaceae</taxon>
        <taxon>Capnocytophaga</taxon>
    </lineage>
</organism>
<protein>
    <submittedName>
        <fullName evidence="1">Uncharacterized protein</fullName>
    </submittedName>
</protein>
<sequence length="74" mass="8078">THTVETLIPGAGIYQYSFKKGKYKIIIVDDNNCNNSASYPFEMKARNKLASIDVAYTANCNPSTGIGDMTITPT</sequence>
<dbReference type="Proteomes" id="UP001311730">
    <property type="component" value="Unassembled WGS sequence"/>
</dbReference>
<feature type="non-terminal residue" evidence="1">
    <location>
        <position position="1"/>
    </location>
</feature>
<comment type="caution">
    <text evidence="1">The sequence shown here is derived from an EMBL/GenBank/DDBJ whole genome shotgun (WGS) entry which is preliminary data.</text>
</comment>
<gene>
    <name evidence="1" type="ORF">VJJ08_14590</name>
</gene>
<evidence type="ECO:0000313" key="2">
    <source>
        <dbReference type="Proteomes" id="UP001311730"/>
    </source>
</evidence>
<reference evidence="1 2" key="1">
    <citation type="submission" date="2023-12" db="EMBL/GenBank/DDBJ databases">
        <title>Genomic sequences of Capnocytophaga and Parvimonas strains.</title>
        <authorList>
            <person name="Watt R.M."/>
            <person name="Wang M."/>
            <person name="Yang T."/>
            <person name="Tong W.M."/>
        </authorList>
    </citation>
    <scope>NUCLEOTIDE SEQUENCE [LARGE SCALE GENOMIC DNA]</scope>
    <source>
        <strain evidence="1 2">CCUG 13096</strain>
    </source>
</reference>